<sequence length="155" mass="16484">MSRQTTPQTPTLRDNAVELPLLARLLRAARNLETSLDETLSTLGLTHEQWRVLAVLAAGGGHIMSELAQLAVVPPATATRIVDHLVTNGLVYRRADPSDRRRVVVHLSARGARTIEPALAAEAQVERAVADALGPRAYVGFVSALDAVSAPAGAR</sequence>
<keyword evidence="2" id="KW-0238">DNA-binding</keyword>
<reference evidence="5" key="1">
    <citation type="submission" date="2012-02" db="EMBL/GenBank/DDBJ databases">
        <title>Whole genome shotgun sequence of Gordonia otitidis NBRC 100426.</title>
        <authorList>
            <person name="Yoshida I."/>
            <person name="Hosoyama A."/>
            <person name="Tsuchikane K."/>
            <person name="Katsumata H."/>
            <person name="Yamazaki S."/>
            <person name="Fujita N."/>
        </authorList>
    </citation>
    <scope>NUCLEOTIDE SEQUENCE [LARGE SCALE GENOMIC DNA]</scope>
    <source>
        <strain evidence="5">NBRC 100426</strain>
    </source>
</reference>
<keyword evidence="3" id="KW-0804">Transcription</keyword>
<dbReference type="InterPro" id="IPR023187">
    <property type="entry name" value="Tscrpt_reg_MarR-type_CS"/>
</dbReference>
<dbReference type="InterPro" id="IPR036388">
    <property type="entry name" value="WH-like_DNA-bd_sf"/>
</dbReference>
<dbReference type="Gene3D" id="1.10.10.10">
    <property type="entry name" value="Winged helix-like DNA-binding domain superfamily/Winged helix DNA-binding domain"/>
    <property type="match status" value="1"/>
</dbReference>
<keyword evidence="1" id="KW-0805">Transcription regulation</keyword>
<evidence type="ECO:0000256" key="3">
    <source>
        <dbReference type="ARBA" id="ARBA00023163"/>
    </source>
</evidence>
<proteinExistence type="predicted"/>
<dbReference type="RefSeq" id="WP_007238946.1">
    <property type="nucleotide sequence ID" value="NZ_BAFB01000120.1"/>
</dbReference>
<dbReference type="InterPro" id="IPR000835">
    <property type="entry name" value="HTH_MarR-typ"/>
</dbReference>
<dbReference type="PROSITE" id="PS01117">
    <property type="entry name" value="HTH_MARR_1"/>
    <property type="match status" value="1"/>
</dbReference>
<organism evidence="5 6">
    <name type="scientific">Gordonia otitidis (strain DSM 44809 / CCUG 52243 / JCM 12355 / NBRC 100426 / IFM 10032)</name>
    <dbReference type="NCBI Taxonomy" id="1108044"/>
    <lineage>
        <taxon>Bacteria</taxon>
        <taxon>Bacillati</taxon>
        <taxon>Actinomycetota</taxon>
        <taxon>Actinomycetes</taxon>
        <taxon>Mycobacteriales</taxon>
        <taxon>Gordoniaceae</taxon>
        <taxon>Gordonia</taxon>
    </lineage>
</organism>
<gene>
    <name evidence="5" type="ORF">GOOTI_120_00130</name>
</gene>
<dbReference type="EMBL" id="BAFB01000120">
    <property type="protein sequence ID" value="GAB34715.1"/>
    <property type="molecule type" value="Genomic_DNA"/>
</dbReference>
<comment type="caution">
    <text evidence="5">The sequence shown here is derived from an EMBL/GenBank/DDBJ whole genome shotgun (WGS) entry which is preliminary data.</text>
</comment>
<protein>
    <submittedName>
        <fullName evidence="5">MarR family transcriptional regulator</fullName>
    </submittedName>
</protein>
<dbReference type="PANTHER" id="PTHR33164:SF64">
    <property type="entry name" value="TRANSCRIPTIONAL REGULATOR SLYA"/>
    <property type="match status" value="1"/>
</dbReference>
<dbReference type="Proteomes" id="UP000005038">
    <property type="component" value="Unassembled WGS sequence"/>
</dbReference>
<dbReference type="Pfam" id="PF12802">
    <property type="entry name" value="MarR_2"/>
    <property type="match status" value="1"/>
</dbReference>
<dbReference type="SMART" id="SM00347">
    <property type="entry name" value="HTH_MARR"/>
    <property type="match status" value="1"/>
</dbReference>
<evidence type="ECO:0000256" key="1">
    <source>
        <dbReference type="ARBA" id="ARBA00023015"/>
    </source>
</evidence>
<dbReference type="GO" id="GO:0003677">
    <property type="term" value="F:DNA binding"/>
    <property type="evidence" value="ECO:0007669"/>
    <property type="project" value="UniProtKB-KW"/>
</dbReference>
<evidence type="ECO:0000313" key="5">
    <source>
        <dbReference type="EMBL" id="GAB34715.1"/>
    </source>
</evidence>
<dbReference type="AlphaFoldDB" id="H5TMK7"/>
<dbReference type="OrthoDB" id="4382127at2"/>
<dbReference type="SUPFAM" id="SSF46785">
    <property type="entry name" value="Winged helix' DNA-binding domain"/>
    <property type="match status" value="1"/>
</dbReference>
<accession>H5TMK7</accession>
<dbReference type="InterPro" id="IPR039422">
    <property type="entry name" value="MarR/SlyA-like"/>
</dbReference>
<evidence type="ECO:0000259" key="4">
    <source>
        <dbReference type="PROSITE" id="PS50995"/>
    </source>
</evidence>
<dbReference type="PROSITE" id="PS50995">
    <property type="entry name" value="HTH_MARR_2"/>
    <property type="match status" value="1"/>
</dbReference>
<keyword evidence="6" id="KW-1185">Reference proteome</keyword>
<name>H5TMK7_GORO1</name>
<evidence type="ECO:0000256" key="2">
    <source>
        <dbReference type="ARBA" id="ARBA00023125"/>
    </source>
</evidence>
<evidence type="ECO:0000313" key="6">
    <source>
        <dbReference type="Proteomes" id="UP000005038"/>
    </source>
</evidence>
<dbReference type="PANTHER" id="PTHR33164">
    <property type="entry name" value="TRANSCRIPTIONAL REGULATOR, MARR FAMILY"/>
    <property type="match status" value="1"/>
</dbReference>
<dbReference type="GO" id="GO:0003700">
    <property type="term" value="F:DNA-binding transcription factor activity"/>
    <property type="evidence" value="ECO:0007669"/>
    <property type="project" value="InterPro"/>
</dbReference>
<dbReference type="GO" id="GO:0006950">
    <property type="term" value="P:response to stress"/>
    <property type="evidence" value="ECO:0007669"/>
    <property type="project" value="TreeGrafter"/>
</dbReference>
<dbReference type="InterPro" id="IPR036390">
    <property type="entry name" value="WH_DNA-bd_sf"/>
</dbReference>
<feature type="domain" description="HTH marR-type" evidence="4">
    <location>
        <begin position="18"/>
        <end position="150"/>
    </location>
</feature>